<dbReference type="PANTHER" id="PTHR21517:SF3">
    <property type="entry name" value="APICAL JUNCTION COMPONENT 1 HOMOLOG"/>
    <property type="match status" value="1"/>
</dbReference>
<evidence type="ECO:0000256" key="1">
    <source>
        <dbReference type="SAM" id="SignalP"/>
    </source>
</evidence>
<name>A0A6B2EDU0_9DIPT</name>
<keyword evidence="1" id="KW-0732">Signal</keyword>
<feature type="signal peptide" evidence="1">
    <location>
        <begin position="1"/>
        <end position="19"/>
    </location>
</feature>
<dbReference type="EMBL" id="GIFK01002157">
    <property type="protein sequence ID" value="NBJ59860.1"/>
    <property type="molecule type" value="Transcribed_RNA"/>
</dbReference>
<organism evidence="2">
    <name type="scientific">Phlebotomus kandelakii</name>
    <dbReference type="NCBI Taxonomy" id="1109342"/>
    <lineage>
        <taxon>Eukaryota</taxon>
        <taxon>Metazoa</taxon>
        <taxon>Ecdysozoa</taxon>
        <taxon>Arthropoda</taxon>
        <taxon>Hexapoda</taxon>
        <taxon>Insecta</taxon>
        <taxon>Pterygota</taxon>
        <taxon>Neoptera</taxon>
        <taxon>Endopterygota</taxon>
        <taxon>Diptera</taxon>
        <taxon>Nematocera</taxon>
        <taxon>Psychodoidea</taxon>
        <taxon>Psychodidae</taxon>
        <taxon>Phlebotomus</taxon>
        <taxon>Larroussius</taxon>
    </lineage>
</organism>
<sequence>MLIYVAICVVSEAPGPATAAPVKWERQLVSRCAKLKICKTVLSDLANLKPAARHDDDMDILILTFGGVRRASGRDVILHNVQSILKQRGVNLRKNYPDVFQRLNSFADGSAERFLPVTLHPKDSSTGRTFVCIIMPHSGDPEQLKMPNSDASSHVQVVNVSLEHLEQLPAPAK</sequence>
<feature type="chain" id="PRO_5025412569" evidence="1">
    <location>
        <begin position="20"/>
        <end position="173"/>
    </location>
</feature>
<accession>A0A6B2EDU0</accession>
<evidence type="ECO:0000313" key="2">
    <source>
        <dbReference type="EMBL" id="NBJ59860.1"/>
    </source>
</evidence>
<protein>
    <submittedName>
        <fullName evidence="2">Putative conserved secreted protein</fullName>
    </submittedName>
</protein>
<dbReference type="AlphaFoldDB" id="A0A6B2EDU0"/>
<dbReference type="PANTHER" id="PTHR21517">
    <property type="entry name" value="APICAL JUNCTION COMPONENT 1 HOMOLOG"/>
    <property type="match status" value="1"/>
</dbReference>
<dbReference type="GO" id="GO:0005886">
    <property type="term" value="C:plasma membrane"/>
    <property type="evidence" value="ECO:0007669"/>
    <property type="project" value="TreeGrafter"/>
</dbReference>
<proteinExistence type="predicted"/>
<dbReference type="GO" id="GO:0045216">
    <property type="term" value="P:cell-cell junction organization"/>
    <property type="evidence" value="ECO:0007669"/>
    <property type="project" value="InterPro"/>
</dbReference>
<dbReference type="InterPro" id="IPR038825">
    <property type="entry name" value="Apical_junction"/>
</dbReference>
<dbReference type="GO" id="GO:0043296">
    <property type="term" value="C:apical junction complex"/>
    <property type="evidence" value="ECO:0007669"/>
    <property type="project" value="TreeGrafter"/>
</dbReference>
<reference evidence="2" key="1">
    <citation type="submission" date="2019-10" db="EMBL/GenBank/DDBJ databases">
        <title>Short sand fly seasons in Tbilisi, Georgia, hinder development of host immunity to saliva of the visceral leishmaniasis vector Phlebotomus kandelakii.</title>
        <authorList>
            <person name="Oliveira F."/>
            <person name="Giorgobiani E."/>
            <person name="Guimaraes-Costa A.B."/>
            <person name="Abdeladhim M."/>
            <person name="Oristian J."/>
            <person name="Tskhvaradze L."/>
            <person name="Tsertsvadze N."/>
            <person name="Zakalashvili M."/>
            <person name="Valenzuela J.G."/>
            <person name="Kamhawi S."/>
        </authorList>
    </citation>
    <scope>NUCLEOTIDE SEQUENCE</scope>
    <source>
        <strain evidence="2">Wild-capture in Tbilisi</strain>
        <tissue evidence="2">Salivary glands</tissue>
    </source>
</reference>